<sequence>MEIKGEVISINSDRMRIRLEGKRKSEIDVFLSPNRFKLLHWHVVVVRSIVHFKIEIETQEINEIKLAKLWLDYIIFPTSIKPKPESKRHKDDERPGIGWAQSIINSKK</sequence>
<evidence type="ECO:0000313" key="2">
    <source>
        <dbReference type="EMBL" id="AZA82152.1"/>
    </source>
</evidence>
<feature type="compositionally biased region" description="Basic and acidic residues" evidence="1">
    <location>
        <begin position="82"/>
        <end position="95"/>
    </location>
</feature>
<evidence type="ECO:0000313" key="3">
    <source>
        <dbReference type="EMBL" id="PNW14171.1"/>
    </source>
</evidence>
<dbReference type="Proteomes" id="UP000236262">
    <property type="component" value="Unassembled WGS sequence"/>
</dbReference>
<feature type="region of interest" description="Disordered" evidence="1">
    <location>
        <begin position="81"/>
        <end position="108"/>
    </location>
</feature>
<proteinExistence type="predicted"/>
<dbReference type="KEGG" id="clac:EG342_09675"/>
<dbReference type="EMBL" id="CP033924">
    <property type="protein sequence ID" value="AZA82152.1"/>
    <property type="molecule type" value="Genomic_DNA"/>
</dbReference>
<evidence type="ECO:0000313" key="4">
    <source>
        <dbReference type="Proteomes" id="UP000236262"/>
    </source>
</evidence>
<reference evidence="3 4" key="1">
    <citation type="submission" date="2018-01" db="EMBL/GenBank/DDBJ databases">
        <title>Draft genome sequences of Chryseobacterium lactis NCTC11390, Chryseobacterium oncorhynchi 701B-08, and Chryseobacterium viscerum 687B-08.</title>
        <authorList>
            <person name="Jeong J.-J."/>
            <person name="Lee Y.J."/>
            <person name="Park B."/>
            <person name="Choi I.-G."/>
            <person name="Kim K.D."/>
        </authorList>
    </citation>
    <scope>NUCLEOTIDE SEQUENCE [LARGE SCALE GENOMIC DNA]</scope>
    <source>
        <strain evidence="3 4">NCTC11390</strain>
    </source>
</reference>
<dbReference type="EMBL" id="PPEH01000003">
    <property type="protein sequence ID" value="PNW14171.1"/>
    <property type="molecule type" value="Genomic_DNA"/>
</dbReference>
<reference evidence="2 5" key="2">
    <citation type="submission" date="2018-11" db="EMBL/GenBank/DDBJ databases">
        <title>Proposal to divide the Flavobacteriaceae and reorganize its genera based on Amino Acid Identity values calculated from whole genome sequences.</title>
        <authorList>
            <person name="Nicholson A.C."/>
            <person name="Gulvik C.A."/>
            <person name="Whitney A.M."/>
            <person name="Humrighouse B.W."/>
            <person name="Bell M."/>
            <person name="Holmes B."/>
            <person name="Steigerwalt A.G."/>
            <person name="Villarma A."/>
            <person name="Sheth M."/>
            <person name="Batra D."/>
            <person name="Pryor J."/>
            <person name="Bernardet J.-F."/>
            <person name="Hugo C."/>
            <person name="Kampfer P."/>
            <person name="Newman J."/>
            <person name="McQuiston J.R."/>
        </authorList>
    </citation>
    <scope>NUCLEOTIDE SEQUENCE [LARGE SCALE GENOMIC DNA]</scope>
    <source>
        <strain evidence="2 5">KC_1864</strain>
    </source>
</reference>
<gene>
    <name evidence="3" type="ORF">C1637_10020</name>
    <name evidence="2" type="ORF">EG342_09675</name>
</gene>
<name>A0A3G6RF35_CHRLC</name>
<dbReference type="Proteomes" id="UP000279972">
    <property type="component" value="Chromosome"/>
</dbReference>
<keyword evidence="5" id="KW-1185">Reference proteome</keyword>
<protein>
    <submittedName>
        <fullName evidence="3">Uncharacterized protein</fullName>
    </submittedName>
</protein>
<evidence type="ECO:0000256" key="1">
    <source>
        <dbReference type="SAM" id="MobiDB-lite"/>
    </source>
</evidence>
<accession>A0A3G6RF35</accession>
<dbReference type="RefSeq" id="WP_103291545.1">
    <property type="nucleotide sequence ID" value="NZ_CP033924.1"/>
</dbReference>
<dbReference type="AlphaFoldDB" id="A0A3G6RF35"/>
<organism evidence="3 4">
    <name type="scientific">Chryseobacterium lactis</name>
    <dbReference type="NCBI Taxonomy" id="1241981"/>
    <lineage>
        <taxon>Bacteria</taxon>
        <taxon>Pseudomonadati</taxon>
        <taxon>Bacteroidota</taxon>
        <taxon>Flavobacteriia</taxon>
        <taxon>Flavobacteriales</taxon>
        <taxon>Weeksellaceae</taxon>
        <taxon>Chryseobacterium group</taxon>
        <taxon>Chryseobacterium</taxon>
    </lineage>
</organism>
<evidence type="ECO:0000313" key="5">
    <source>
        <dbReference type="Proteomes" id="UP000279972"/>
    </source>
</evidence>